<feature type="transmembrane region" description="Helical" evidence="13">
    <location>
        <begin position="155"/>
        <end position="176"/>
    </location>
</feature>
<accession>A0A845QCI3</accession>
<evidence type="ECO:0000256" key="8">
    <source>
        <dbReference type="ARBA" id="ARBA00022982"/>
    </source>
</evidence>
<dbReference type="AlphaFoldDB" id="A0A845QCI3"/>
<dbReference type="Proteomes" id="UP000470384">
    <property type="component" value="Unassembled WGS sequence"/>
</dbReference>
<keyword evidence="3" id="KW-0813">Transport</keyword>
<protein>
    <submittedName>
        <fullName evidence="15">Cytochrome b</fullName>
    </submittedName>
</protein>
<keyword evidence="11 13" id="KW-0472">Membrane</keyword>
<dbReference type="GO" id="GO:0009055">
    <property type="term" value="F:electron transfer activity"/>
    <property type="evidence" value="ECO:0007669"/>
    <property type="project" value="InterPro"/>
</dbReference>
<gene>
    <name evidence="15" type="ORF">GTQ45_09055</name>
</gene>
<evidence type="ECO:0000256" key="6">
    <source>
        <dbReference type="ARBA" id="ARBA00022692"/>
    </source>
</evidence>
<dbReference type="GO" id="GO:0046872">
    <property type="term" value="F:metal ion binding"/>
    <property type="evidence" value="ECO:0007669"/>
    <property type="project" value="UniProtKB-KW"/>
</dbReference>
<evidence type="ECO:0000256" key="10">
    <source>
        <dbReference type="ARBA" id="ARBA00023004"/>
    </source>
</evidence>
<evidence type="ECO:0000259" key="14">
    <source>
        <dbReference type="Pfam" id="PF01292"/>
    </source>
</evidence>
<evidence type="ECO:0000313" key="15">
    <source>
        <dbReference type="EMBL" id="NBG95880.1"/>
    </source>
</evidence>
<dbReference type="Gene3D" id="1.20.950.20">
    <property type="entry name" value="Transmembrane di-heme cytochromes, Chain C"/>
    <property type="match status" value="1"/>
</dbReference>
<dbReference type="GeneID" id="300654585"/>
<evidence type="ECO:0000256" key="12">
    <source>
        <dbReference type="ARBA" id="ARBA00037975"/>
    </source>
</evidence>
<keyword evidence="9 13" id="KW-1133">Transmembrane helix</keyword>
<dbReference type="OrthoDB" id="1247465at2"/>
<dbReference type="GO" id="GO:0005886">
    <property type="term" value="C:plasma membrane"/>
    <property type="evidence" value="ECO:0007669"/>
    <property type="project" value="UniProtKB-SubCell"/>
</dbReference>
<evidence type="ECO:0000256" key="7">
    <source>
        <dbReference type="ARBA" id="ARBA00022723"/>
    </source>
</evidence>
<evidence type="ECO:0000256" key="4">
    <source>
        <dbReference type="ARBA" id="ARBA00022475"/>
    </source>
</evidence>
<dbReference type="InterPro" id="IPR011577">
    <property type="entry name" value="Cyt_b561_bac/Ni-Hgenase"/>
</dbReference>
<comment type="subcellular location">
    <subcellularLocation>
        <location evidence="2">Cell membrane</location>
        <topology evidence="2">Multi-pass membrane protein</topology>
    </subcellularLocation>
</comment>
<dbReference type="EMBL" id="WXYQ01000006">
    <property type="protein sequence ID" value="NBG95880.1"/>
    <property type="molecule type" value="Genomic_DNA"/>
</dbReference>
<evidence type="ECO:0000256" key="2">
    <source>
        <dbReference type="ARBA" id="ARBA00004651"/>
    </source>
</evidence>
<evidence type="ECO:0000256" key="5">
    <source>
        <dbReference type="ARBA" id="ARBA00022617"/>
    </source>
</evidence>
<dbReference type="Pfam" id="PF01292">
    <property type="entry name" value="Ni_hydr_CYTB"/>
    <property type="match status" value="1"/>
</dbReference>
<evidence type="ECO:0000256" key="1">
    <source>
        <dbReference type="ARBA" id="ARBA00001970"/>
    </source>
</evidence>
<dbReference type="SUPFAM" id="SSF81342">
    <property type="entry name" value="Transmembrane di-heme cytochromes"/>
    <property type="match status" value="1"/>
</dbReference>
<feature type="transmembrane region" description="Helical" evidence="13">
    <location>
        <begin position="94"/>
        <end position="113"/>
    </location>
</feature>
<evidence type="ECO:0000256" key="13">
    <source>
        <dbReference type="SAM" id="Phobius"/>
    </source>
</evidence>
<evidence type="ECO:0000256" key="11">
    <source>
        <dbReference type="ARBA" id="ARBA00023136"/>
    </source>
</evidence>
<evidence type="ECO:0000313" key="16">
    <source>
        <dbReference type="Proteomes" id="UP000470384"/>
    </source>
</evidence>
<keyword evidence="8" id="KW-0249">Electron transport</keyword>
<proteinExistence type="inferred from homology"/>
<feature type="domain" description="Cytochrome b561 bacterial/Ni-hydrogenase" evidence="14">
    <location>
        <begin position="11"/>
        <end position="188"/>
    </location>
</feature>
<dbReference type="RefSeq" id="WP_160587758.1">
    <property type="nucleotide sequence ID" value="NZ_BMHN01000001.1"/>
</dbReference>
<keyword evidence="7" id="KW-0479">Metal-binding</keyword>
<keyword evidence="4" id="KW-1003">Cell membrane</keyword>
<feature type="transmembrane region" description="Helical" evidence="13">
    <location>
        <begin position="12"/>
        <end position="36"/>
    </location>
</feature>
<dbReference type="GO" id="GO:0022904">
    <property type="term" value="P:respiratory electron transport chain"/>
    <property type="evidence" value="ECO:0007669"/>
    <property type="project" value="InterPro"/>
</dbReference>
<keyword evidence="6 13" id="KW-0812">Transmembrane</keyword>
<dbReference type="PANTHER" id="PTHR30529">
    <property type="entry name" value="CYTOCHROME B561"/>
    <property type="match status" value="1"/>
</dbReference>
<comment type="caution">
    <text evidence="15">The sequence shown here is derived from an EMBL/GenBank/DDBJ whole genome shotgun (WGS) entry which is preliminary data.</text>
</comment>
<sequence length="206" mass="22555">MALTIRNSEYRYGIIAVLLHWLIALCVIGLFIVGSIMEDMKPSLQQFELYQLHKSFGILVLALTVLRLGWRVANPQPSLPPAMPAWQQLAARTTHWAFYGLLLAAPLAGWAMVSASSLNIPTVLFGLVELPHIGVIASSADKQALEGTFSELHELAANGLLALFIVHVGAALYHHVKLGDSVLLKMLPISRAAFDERLARELNNKG</sequence>
<evidence type="ECO:0000256" key="9">
    <source>
        <dbReference type="ARBA" id="ARBA00022989"/>
    </source>
</evidence>
<comment type="similarity">
    <text evidence="12">Belongs to the cytochrome b561 family.</text>
</comment>
<dbReference type="PANTHER" id="PTHR30529:SF1">
    <property type="entry name" value="CYTOCHROME B561 HOMOLOG 2"/>
    <property type="match status" value="1"/>
</dbReference>
<evidence type="ECO:0000256" key="3">
    <source>
        <dbReference type="ARBA" id="ARBA00022448"/>
    </source>
</evidence>
<dbReference type="GO" id="GO:0020037">
    <property type="term" value="F:heme binding"/>
    <property type="evidence" value="ECO:0007669"/>
    <property type="project" value="TreeGrafter"/>
</dbReference>
<keyword evidence="16" id="KW-1185">Reference proteome</keyword>
<keyword evidence="5" id="KW-0349">Heme</keyword>
<comment type="cofactor">
    <cofactor evidence="1">
        <name>heme b</name>
        <dbReference type="ChEBI" id="CHEBI:60344"/>
    </cofactor>
</comment>
<organism evidence="15 16">
    <name type="scientific">Pyruvatibacter mobilis</name>
    <dbReference type="NCBI Taxonomy" id="1712261"/>
    <lineage>
        <taxon>Bacteria</taxon>
        <taxon>Pseudomonadati</taxon>
        <taxon>Pseudomonadota</taxon>
        <taxon>Alphaproteobacteria</taxon>
        <taxon>Hyphomicrobiales</taxon>
        <taxon>Parvibaculaceae</taxon>
        <taxon>Pyruvatibacter</taxon>
    </lineage>
</organism>
<dbReference type="InterPro" id="IPR052168">
    <property type="entry name" value="Cytochrome_b561_oxidase"/>
</dbReference>
<reference evidence="15 16" key="1">
    <citation type="journal article" date="2016" name="Int. J. Syst. Evol. Microbiol.">
        <title>Pyruvatibacter mobilis gen. nov., sp. nov., a marine bacterium from the culture broth of Picochlorum sp. 122.</title>
        <authorList>
            <person name="Wang G."/>
            <person name="Tang M."/>
            <person name="Wu H."/>
            <person name="Dai S."/>
            <person name="Li T."/>
            <person name="Chen C."/>
            <person name="He H."/>
            <person name="Fan J."/>
            <person name="Xiang W."/>
            <person name="Li X."/>
        </authorList>
    </citation>
    <scope>NUCLEOTIDE SEQUENCE [LARGE SCALE GENOMIC DNA]</scope>
    <source>
        <strain evidence="15 16">GYP-11</strain>
    </source>
</reference>
<name>A0A845QCI3_9HYPH</name>
<dbReference type="InterPro" id="IPR016174">
    <property type="entry name" value="Di-haem_cyt_TM"/>
</dbReference>
<keyword evidence="10" id="KW-0408">Iron</keyword>